<comment type="caution">
    <text evidence="2">The sequence shown here is derived from an EMBL/GenBank/DDBJ whole genome shotgun (WGS) entry which is preliminary data.</text>
</comment>
<proteinExistence type="predicted"/>
<dbReference type="Proteomes" id="UP000567795">
    <property type="component" value="Unassembled WGS sequence"/>
</dbReference>
<evidence type="ECO:0000313" key="2">
    <source>
        <dbReference type="EMBL" id="NYI07306.1"/>
    </source>
</evidence>
<organism evidence="2 3">
    <name type="scientific">Allostreptomyces psammosilenae</name>
    <dbReference type="NCBI Taxonomy" id="1892865"/>
    <lineage>
        <taxon>Bacteria</taxon>
        <taxon>Bacillati</taxon>
        <taxon>Actinomycetota</taxon>
        <taxon>Actinomycetes</taxon>
        <taxon>Kitasatosporales</taxon>
        <taxon>Streptomycetaceae</taxon>
        <taxon>Allostreptomyces</taxon>
    </lineage>
</organism>
<protein>
    <submittedName>
        <fullName evidence="2">Uncharacterized protein</fullName>
    </submittedName>
</protein>
<feature type="compositionally biased region" description="Pro residues" evidence="1">
    <location>
        <begin position="151"/>
        <end position="165"/>
    </location>
</feature>
<dbReference type="RefSeq" id="WP_179815748.1">
    <property type="nucleotide sequence ID" value="NZ_JACBZD010000001.1"/>
</dbReference>
<name>A0A852ZY93_9ACTN</name>
<evidence type="ECO:0000256" key="1">
    <source>
        <dbReference type="SAM" id="MobiDB-lite"/>
    </source>
</evidence>
<gene>
    <name evidence="2" type="ORF">FHU37_004249</name>
</gene>
<evidence type="ECO:0000313" key="3">
    <source>
        <dbReference type="Proteomes" id="UP000567795"/>
    </source>
</evidence>
<accession>A0A852ZY93</accession>
<dbReference type="SUPFAM" id="SSF52540">
    <property type="entry name" value="P-loop containing nucleoside triphosphate hydrolases"/>
    <property type="match status" value="1"/>
</dbReference>
<dbReference type="AlphaFoldDB" id="A0A852ZY93"/>
<feature type="region of interest" description="Disordered" evidence="1">
    <location>
        <begin position="146"/>
        <end position="165"/>
    </location>
</feature>
<dbReference type="InterPro" id="IPR027417">
    <property type="entry name" value="P-loop_NTPase"/>
</dbReference>
<sequence length="165" mass="17573">MMGRWRGCWSGWRGEHPPRAVLVTGSPGSGRSTLLSRLFLVTRGDRRAGAPGPVWGPPPRPVFHAALGARGRGPDGVAVEIGRELGYHVTTVRQLLRVLERDGRPVVLAIGELDEAGPVPSSRATHAVADELLAPLCALPHVRVLTEGPREMPPTSPPSTSPRTA</sequence>
<dbReference type="EMBL" id="JACBZD010000001">
    <property type="protein sequence ID" value="NYI07306.1"/>
    <property type="molecule type" value="Genomic_DNA"/>
</dbReference>
<keyword evidence="3" id="KW-1185">Reference proteome</keyword>
<reference evidence="2 3" key="1">
    <citation type="submission" date="2020-07" db="EMBL/GenBank/DDBJ databases">
        <title>Sequencing the genomes of 1000 actinobacteria strains.</title>
        <authorList>
            <person name="Klenk H.-P."/>
        </authorList>
    </citation>
    <scope>NUCLEOTIDE SEQUENCE [LARGE SCALE GENOMIC DNA]</scope>
    <source>
        <strain evidence="2 3">DSM 42178</strain>
    </source>
</reference>